<keyword evidence="2 4" id="KW-0547">Nucleotide-binding</keyword>
<keyword evidence="4" id="KW-0169">Cobalamin biosynthesis</keyword>
<dbReference type="SUPFAM" id="SSF89028">
    <property type="entry name" value="Cobalamin adenosyltransferase-like"/>
    <property type="match status" value="2"/>
</dbReference>
<evidence type="ECO:0000256" key="4">
    <source>
        <dbReference type="RuleBase" id="RU366026"/>
    </source>
</evidence>
<evidence type="ECO:0000313" key="6">
    <source>
        <dbReference type="EMBL" id="ALM13589.1"/>
    </source>
</evidence>
<dbReference type="InterPro" id="IPR036451">
    <property type="entry name" value="CblAdoTrfase-like_sf"/>
</dbReference>
<dbReference type="EC" id="2.5.1.17" evidence="4"/>
<dbReference type="AlphaFoldDB" id="A0A0S1SK66"/>
<feature type="domain" description="Cobalamin adenosyltransferase-like" evidence="5">
    <location>
        <begin position="6"/>
        <end position="155"/>
    </location>
</feature>
<evidence type="ECO:0000256" key="3">
    <source>
        <dbReference type="ARBA" id="ARBA00022840"/>
    </source>
</evidence>
<dbReference type="PATRIC" id="fig|1735161.3.peg.901"/>
<comment type="similarity">
    <text evidence="4">Belongs to the Cob(I)alamin adenosyltransferase family.</text>
</comment>
<dbReference type="InterPro" id="IPR016030">
    <property type="entry name" value="CblAdoTrfase-like"/>
</dbReference>
<keyword evidence="1 4" id="KW-0808">Transferase</keyword>
<keyword evidence="3 4" id="KW-0067">ATP-binding</keyword>
<dbReference type="Gene3D" id="1.20.1200.10">
    <property type="entry name" value="Cobalamin adenosyltransferase-like"/>
    <property type="match status" value="2"/>
</dbReference>
<dbReference type="PANTHER" id="PTHR12213">
    <property type="entry name" value="CORRINOID ADENOSYLTRANSFERASE"/>
    <property type="match status" value="1"/>
</dbReference>
<dbReference type="GO" id="GO:0008817">
    <property type="term" value="F:corrinoid adenosyltransferase activity"/>
    <property type="evidence" value="ECO:0007669"/>
    <property type="project" value="UniProtKB-UniRule"/>
</dbReference>
<name>A0A0S1SK66_9BACT</name>
<reference evidence="7" key="1">
    <citation type="submission" date="2015-10" db="EMBL/GenBank/DDBJ databases">
        <title>Analysis of five complete genome sequences for members of the class Peribacteria in the recently recognized Peregrinibacteria bacterial phylum.</title>
        <authorList>
            <person name="Anantharaman K."/>
            <person name="Brown C.T."/>
            <person name="Burstein D."/>
            <person name="Castelle C.J."/>
            <person name="Probst A.J."/>
            <person name="Thomas B.C."/>
            <person name="Williams K.H."/>
            <person name="Banfield J.F."/>
        </authorList>
    </citation>
    <scope>NUCLEOTIDE SEQUENCE [LARGE SCALE GENOMIC DNA]</scope>
</reference>
<accession>A0A0S1SXD5</accession>
<proteinExistence type="inferred from homology"/>
<dbReference type="PANTHER" id="PTHR12213:SF0">
    <property type="entry name" value="CORRINOID ADENOSYLTRANSFERASE MMAB"/>
    <property type="match status" value="1"/>
</dbReference>
<accession>A0A0S1SU07</accession>
<comment type="catalytic activity">
    <reaction evidence="4">
        <text>2 cob(II)yrinate a,c diamide + reduced [electron-transfer flavoprotein] + 2 ATP = 2 adenosylcob(III)yrinate a,c-diamide + 2 triphosphate + oxidized [electron-transfer flavoprotein] + 3 H(+)</text>
        <dbReference type="Rhea" id="RHEA:11528"/>
        <dbReference type="Rhea" id="RHEA-COMP:10685"/>
        <dbReference type="Rhea" id="RHEA-COMP:10686"/>
        <dbReference type="ChEBI" id="CHEBI:15378"/>
        <dbReference type="ChEBI" id="CHEBI:18036"/>
        <dbReference type="ChEBI" id="CHEBI:30616"/>
        <dbReference type="ChEBI" id="CHEBI:57692"/>
        <dbReference type="ChEBI" id="CHEBI:58307"/>
        <dbReference type="ChEBI" id="CHEBI:58503"/>
        <dbReference type="ChEBI" id="CHEBI:58537"/>
        <dbReference type="EC" id="2.5.1.17"/>
    </reaction>
</comment>
<dbReference type="GO" id="GO:0005524">
    <property type="term" value="F:ATP binding"/>
    <property type="evidence" value="ECO:0007669"/>
    <property type="project" value="UniProtKB-UniRule"/>
</dbReference>
<dbReference type="InterPro" id="IPR029499">
    <property type="entry name" value="PduO-typ"/>
</dbReference>
<evidence type="ECO:0000313" key="7">
    <source>
        <dbReference type="Proteomes" id="UP000069135"/>
    </source>
</evidence>
<accession>A0A0S1SPP7</accession>
<dbReference type="STRING" id="1735162.PeribacterB2_0924"/>
<reference evidence="6 7" key="2">
    <citation type="journal article" date="2016" name="PeerJ">
        <title>Analysis of five complete genome sequences for members of the class Peribacteria in the recently recognized Peregrinibacteria bacterial phylum.</title>
        <authorList>
            <person name="Anantharaman K."/>
            <person name="Brown C.T."/>
            <person name="Burstein D."/>
            <person name="Castelle C.J."/>
            <person name="Probst A.J."/>
            <person name="Thomas B.C."/>
            <person name="Williams K.H."/>
            <person name="Banfield J.F."/>
        </authorList>
    </citation>
    <scope>NUCLEOTIDE SEQUENCE [LARGE SCALE GENOMIC DNA]</scope>
    <source>
        <strain evidence="6">RIFOXYD1_FULL_PER-ii_59_16</strain>
    </source>
</reference>
<dbReference type="Pfam" id="PF01923">
    <property type="entry name" value="Cob_adeno_trans"/>
    <property type="match status" value="1"/>
</dbReference>
<accession>A0A0S1SK66</accession>
<gene>
    <name evidence="6" type="ORF">PeribacterD1_0922</name>
</gene>
<evidence type="ECO:0000256" key="1">
    <source>
        <dbReference type="ARBA" id="ARBA00022679"/>
    </source>
</evidence>
<dbReference type="NCBIfam" id="TIGR00636">
    <property type="entry name" value="PduO_Nterm"/>
    <property type="match status" value="1"/>
</dbReference>
<accession>A0A0S1SG57</accession>
<comment type="catalytic activity">
    <reaction evidence="4">
        <text>2 cob(II)alamin + reduced [electron-transfer flavoprotein] + 2 ATP = 2 adenosylcob(III)alamin + 2 triphosphate + oxidized [electron-transfer flavoprotein] + 3 H(+)</text>
        <dbReference type="Rhea" id="RHEA:28671"/>
        <dbReference type="Rhea" id="RHEA-COMP:10685"/>
        <dbReference type="Rhea" id="RHEA-COMP:10686"/>
        <dbReference type="ChEBI" id="CHEBI:15378"/>
        <dbReference type="ChEBI" id="CHEBI:16304"/>
        <dbReference type="ChEBI" id="CHEBI:18036"/>
        <dbReference type="ChEBI" id="CHEBI:18408"/>
        <dbReference type="ChEBI" id="CHEBI:30616"/>
        <dbReference type="ChEBI" id="CHEBI:57692"/>
        <dbReference type="ChEBI" id="CHEBI:58307"/>
        <dbReference type="EC" id="2.5.1.17"/>
    </reaction>
</comment>
<comment type="pathway">
    <text evidence="4">Cofactor biosynthesis; adenosylcobalamin biosynthesis; adenosylcobalamin from cob(II)yrinate a,c-diamide: step 2/7.</text>
</comment>
<dbReference type="GO" id="GO:0009236">
    <property type="term" value="P:cobalamin biosynthetic process"/>
    <property type="evidence" value="ECO:0007669"/>
    <property type="project" value="UniProtKB-UniRule"/>
</dbReference>
<organism evidence="6 7">
    <name type="scientific">Candidatus Peribacter riflensis</name>
    <dbReference type="NCBI Taxonomy" id="1735162"/>
    <lineage>
        <taxon>Bacteria</taxon>
        <taxon>Candidatus Peregrinibacteriota</taxon>
        <taxon>Candidatus Peribacteria</taxon>
        <taxon>Candidatus Peribacterales</taxon>
        <taxon>Candidatus Peribacteraceae</taxon>
        <taxon>Candidatus Peribacter</taxon>
    </lineage>
</organism>
<dbReference type="KEGG" id="prf:PeribacterA2_0922"/>
<evidence type="ECO:0000256" key="2">
    <source>
        <dbReference type="ARBA" id="ARBA00022741"/>
    </source>
</evidence>
<evidence type="ECO:0000259" key="5">
    <source>
        <dbReference type="Pfam" id="PF01923"/>
    </source>
</evidence>
<protein>
    <recommendedName>
        <fullName evidence="4">Corrinoid adenosyltransferase</fullName>
        <ecNumber evidence="4">2.5.1.17</ecNumber>
    </recommendedName>
    <alternativeName>
        <fullName evidence="4">Cob(II)alamin adenosyltransferase</fullName>
    </alternativeName>
    <alternativeName>
        <fullName evidence="4">Cob(II)yrinic acid a,c-diamide adenosyltransferase</fullName>
    </alternativeName>
    <alternativeName>
        <fullName evidence="4">Cobinamide/cobalamin adenosyltransferase</fullName>
    </alternativeName>
</protein>
<sequence length="248" mass="26914">MARPRISTGTGDDGMTGLLKGERVSKSAIRIHAVGSLDELNAILGVIMAETALSDDLRTALERVQRALFSAGADLASVSSGHQPSAASGGLQPASRLSVLFIRELEEWGLTMERSLPKLSRFILPGGSKIAALLHQARAVCRRAERWVVGMNHEGQTFSLRQGYGRQAGFPLMGTPFPQRLRSSVGARETQRFARSFTDSSQSSIPDAVSEGQMVNTNVLVYLNRLSDCLFLAARVANRQEETMEVEV</sequence>
<dbReference type="EMBL" id="CP013065">
    <property type="protein sequence ID" value="ALM13589.1"/>
    <property type="molecule type" value="Genomic_DNA"/>
</dbReference>
<dbReference type="Proteomes" id="UP000069135">
    <property type="component" value="Chromosome"/>
</dbReference>
<dbReference type="UniPathway" id="UPA00148">
    <property type="reaction ID" value="UER00233"/>
</dbReference>